<organism evidence="1 2">
    <name type="scientific">phage Lak_Megaphage_RVC_JS4_GC31</name>
    <dbReference type="NCBI Taxonomy" id="3109228"/>
    <lineage>
        <taxon>Viruses</taxon>
        <taxon>Duplodnaviria</taxon>
        <taxon>Heunggongvirae</taxon>
        <taxon>Uroviricota</taxon>
        <taxon>Caudoviricetes</taxon>
        <taxon>Caudoviricetes code 15 clade</taxon>
    </lineage>
</organism>
<evidence type="ECO:0000313" key="2">
    <source>
        <dbReference type="Proteomes" id="UP001349343"/>
    </source>
</evidence>
<dbReference type="EMBL" id="OR769222">
    <property type="protein sequence ID" value="WQJ52824.1"/>
    <property type="molecule type" value="Genomic_DNA"/>
</dbReference>
<sequence>MTRDRHSRNYYIEYARKHPYWCKAYWYLSKEELTSLRNNNNNNNLYKNFEL</sequence>
<protein>
    <submittedName>
        <fullName evidence="1">Uncharacterized protein</fullName>
    </submittedName>
</protein>
<dbReference type="Proteomes" id="UP001349343">
    <property type="component" value="Segment"/>
</dbReference>
<name>A0ABZ0Z0W5_9CAUD</name>
<keyword evidence="2" id="KW-1185">Reference proteome</keyword>
<evidence type="ECO:0000313" key="1">
    <source>
        <dbReference type="EMBL" id="WQJ52824.1"/>
    </source>
</evidence>
<proteinExistence type="predicted"/>
<accession>A0ABZ0Z0W5</accession>
<reference evidence="1 2" key="1">
    <citation type="submission" date="2023-11" db="EMBL/GenBank/DDBJ databases">
        <authorList>
            <person name="Cook R."/>
            <person name="Crisci M."/>
            <person name="Pye H."/>
            <person name="Adriaenssens E."/>
            <person name="Santini J."/>
        </authorList>
    </citation>
    <scope>NUCLEOTIDE SEQUENCE [LARGE SCALE GENOMIC DNA]</scope>
    <source>
        <strain evidence="1">Lak_Megaphage_RVC_JS4_GC31</strain>
    </source>
</reference>